<dbReference type="GO" id="GO:0016705">
    <property type="term" value="F:oxidoreductase activity, acting on paired donors, with incorporation or reduction of molecular oxygen"/>
    <property type="evidence" value="ECO:0007669"/>
    <property type="project" value="InterPro"/>
</dbReference>
<feature type="transmembrane region" description="Helical" evidence="10">
    <location>
        <begin position="6"/>
        <end position="27"/>
    </location>
</feature>
<comment type="pathway">
    <text evidence="2">Secondary metabolite biosynthesis.</text>
</comment>
<keyword evidence="5 9" id="KW-0560">Oxidoreductase</keyword>
<keyword evidence="10" id="KW-0812">Transmembrane</keyword>
<protein>
    <recommendedName>
        <fullName evidence="13">Cytochrome P450</fullName>
    </recommendedName>
</protein>
<dbReference type="PRINTS" id="PR00463">
    <property type="entry name" value="EP450I"/>
</dbReference>
<dbReference type="PRINTS" id="PR00385">
    <property type="entry name" value="P450"/>
</dbReference>
<gene>
    <name evidence="11" type="ORF">B0A50_04141</name>
</gene>
<dbReference type="PROSITE" id="PS00086">
    <property type="entry name" value="CYTOCHROME_P450"/>
    <property type="match status" value="1"/>
</dbReference>
<dbReference type="InterPro" id="IPR002401">
    <property type="entry name" value="Cyt_P450_E_grp-I"/>
</dbReference>
<dbReference type="GO" id="GO:0020037">
    <property type="term" value="F:heme binding"/>
    <property type="evidence" value="ECO:0007669"/>
    <property type="project" value="InterPro"/>
</dbReference>
<feature type="binding site" description="axial binding residue" evidence="8">
    <location>
        <position position="474"/>
    </location>
    <ligand>
        <name>heme</name>
        <dbReference type="ChEBI" id="CHEBI:30413"/>
    </ligand>
    <ligandPart>
        <name>Fe</name>
        <dbReference type="ChEBI" id="CHEBI:18248"/>
    </ligandPart>
</feature>
<evidence type="ECO:0000256" key="4">
    <source>
        <dbReference type="ARBA" id="ARBA00022723"/>
    </source>
</evidence>
<keyword evidence="7 9" id="KW-0503">Monooxygenase</keyword>
<dbReference type="InterPro" id="IPR036396">
    <property type="entry name" value="Cyt_P450_sf"/>
</dbReference>
<dbReference type="Pfam" id="PF00067">
    <property type="entry name" value="p450"/>
    <property type="match status" value="1"/>
</dbReference>
<dbReference type="Proteomes" id="UP000308549">
    <property type="component" value="Unassembled WGS sequence"/>
</dbReference>
<keyword evidence="3 8" id="KW-0349">Heme</keyword>
<dbReference type="GO" id="GO:0004497">
    <property type="term" value="F:monooxygenase activity"/>
    <property type="evidence" value="ECO:0007669"/>
    <property type="project" value="UniProtKB-KW"/>
</dbReference>
<evidence type="ECO:0000256" key="2">
    <source>
        <dbReference type="ARBA" id="ARBA00005179"/>
    </source>
</evidence>
<evidence type="ECO:0008006" key="13">
    <source>
        <dbReference type="Google" id="ProtNLM"/>
    </source>
</evidence>
<reference evidence="11 12" key="1">
    <citation type="submission" date="2017-03" db="EMBL/GenBank/DDBJ databases">
        <title>Genomes of endolithic fungi from Antarctica.</title>
        <authorList>
            <person name="Coleine C."/>
            <person name="Masonjones S."/>
            <person name="Stajich J.E."/>
        </authorList>
    </citation>
    <scope>NUCLEOTIDE SEQUENCE [LARGE SCALE GENOMIC DNA]</scope>
    <source>
        <strain evidence="11 12">CCFEE 6315</strain>
    </source>
</reference>
<dbReference type="OrthoDB" id="10029320at2759"/>
<evidence type="ECO:0000256" key="5">
    <source>
        <dbReference type="ARBA" id="ARBA00023002"/>
    </source>
</evidence>
<comment type="caution">
    <text evidence="11">The sequence shown here is derived from an EMBL/GenBank/DDBJ whole genome shotgun (WGS) entry which is preliminary data.</text>
</comment>
<dbReference type="Gene3D" id="1.10.630.10">
    <property type="entry name" value="Cytochrome P450"/>
    <property type="match status" value="1"/>
</dbReference>
<dbReference type="EMBL" id="NAJL01000019">
    <property type="protein sequence ID" value="TKA28170.1"/>
    <property type="molecule type" value="Genomic_DNA"/>
</dbReference>
<evidence type="ECO:0000256" key="8">
    <source>
        <dbReference type="PIRSR" id="PIRSR602401-1"/>
    </source>
</evidence>
<keyword evidence="4 8" id="KW-0479">Metal-binding</keyword>
<keyword evidence="12" id="KW-1185">Reference proteome</keyword>
<evidence type="ECO:0000256" key="9">
    <source>
        <dbReference type="RuleBase" id="RU000461"/>
    </source>
</evidence>
<dbReference type="PANTHER" id="PTHR24305">
    <property type="entry name" value="CYTOCHROME P450"/>
    <property type="match status" value="1"/>
</dbReference>
<evidence type="ECO:0000256" key="6">
    <source>
        <dbReference type="ARBA" id="ARBA00023004"/>
    </source>
</evidence>
<dbReference type="GO" id="GO:0005506">
    <property type="term" value="F:iron ion binding"/>
    <property type="evidence" value="ECO:0007669"/>
    <property type="project" value="InterPro"/>
</dbReference>
<evidence type="ECO:0000313" key="12">
    <source>
        <dbReference type="Proteomes" id="UP000308549"/>
    </source>
</evidence>
<dbReference type="InterPro" id="IPR050121">
    <property type="entry name" value="Cytochrome_P450_monoxygenase"/>
</dbReference>
<evidence type="ECO:0000256" key="1">
    <source>
        <dbReference type="ARBA" id="ARBA00001971"/>
    </source>
</evidence>
<accession>A0A4U0TZX9</accession>
<name>A0A4U0TZX9_9PEZI</name>
<proteinExistence type="inferred from homology"/>
<dbReference type="CDD" id="cd11051">
    <property type="entry name" value="CYP59-like"/>
    <property type="match status" value="1"/>
</dbReference>
<comment type="cofactor">
    <cofactor evidence="1 8">
        <name>heme</name>
        <dbReference type="ChEBI" id="CHEBI:30413"/>
    </cofactor>
</comment>
<evidence type="ECO:0000256" key="7">
    <source>
        <dbReference type="ARBA" id="ARBA00023033"/>
    </source>
</evidence>
<dbReference type="PANTHER" id="PTHR24305:SF107">
    <property type="entry name" value="P450, PUTATIVE (EUROFUNG)-RELATED"/>
    <property type="match status" value="1"/>
</dbReference>
<comment type="similarity">
    <text evidence="9">Belongs to the cytochrome P450 family.</text>
</comment>
<dbReference type="AlphaFoldDB" id="A0A4U0TZX9"/>
<evidence type="ECO:0000256" key="3">
    <source>
        <dbReference type="ARBA" id="ARBA00022617"/>
    </source>
</evidence>
<evidence type="ECO:0000313" key="11">
    <source>
        <dbReference type="EMBL" id="TKA28170.1"/>
    </source>
</evidence>
<dbReference type="InterPro" id="IPR001128">
    <property type="entry name" value="Cyt_P450"/>
</dbReference>
<keyword evidence="10" id="KW-0472">Membrane</keyword>
<organism evidence="11 12">
    <name type="scientific">Salinomyces thailandicus</name>
    <dbReference type="NCBI Taxonomy" id="706561"/>
    <lineage>
        <taxon>Eukaryota</taxon>
        <taxon>Fungi</taxon>
        <taxon>Dikarya</taxon>
        <taxon>Ascomycota</taxon>
        <taxon>Pezizomycotina</taxon>
        <taxon>Dothideomycetes</taxon>
        <taxon>Dothideomycetidae</taxon>
        <taxon>Mycosphaerellales</taxon>
        <taxon>Teratosphaeriaceae</taxon>
        <taxon>Salinomyces</taxon>
    </lineage>
</organism>
<evidence type="ECO:0000256" key="10">
    <source>
        <dbReference type="SAM" id="Phobius"/>
    </source>
</evidence>
<keyword evidence="6 8" id="KW-0408">Iron</keyword>
<keyword evidence="10" id="KW-1133">Transmembrane helix</keyword>
<dbReference type="InterPro" id="IPR017972">
    <property type="entry name" value="Cyt_P450_CS"/>
</dbReference>
<dbReference type="SUPFAM" id="SSF48264">
    <property type="entry name" value="Cytochrome P450"/>
    <property type="match status" value="1"/>
</dbReference>
<sequence length="553" mass="62875">MLEILTPAHLGWAVAVIFISVIVRFLLRLHFYRSLLKGLPGPPHSYIWGSLRSMNEVISKQPKRAAPQTFGSVIKEYYGLGDYFYVDPWPFGDPLMMVFDADIMNQFTVKQSMPKHPEVEKFMRNIGGPGNMVSSEGAEWKKWRSAFNPGFSASHLMSLVPSILDDVLIFNEILTKHAKNQEVFRMERATTSLTVDIIGKVVLDLDLGSQRGPNELVDAFMRQVRWQKIGAQFNPIELIDFPIRTPIQWYLTWKMDRYIGKRLDERFATREGRGRSKAVVDLALEAYLKEVKGASGDLSTVKGIDPEFKQAAIANMKTFVFAGHDTTSSTIVYTFYYLSKNPEMLAKIRKEHDEVFGTDPDATADRLREDARLLNRLEYTLAVIREVLRLQPPASTVRVGQKGFFLTDPKTGNRLPTEHMMLWPIDVGLHRSERYWPDPHRFAPERHLASSADSSADYNSKEAWVAFSKGNRNCVGQELAIIETKTILAMTLRTFDFEPAFSELDKLKGDNSGYPSDMSGVQEQFGDEAYQVQLGTAKPREGMPCRIKLRQQS</sequence>